<reference evidence="1 2" key="1">
    <citation type="submission" date="2020-02" db="EMBL/GenBank/DDBJ databases">
        <title>Complete genome sequence of Flavobacteriaceae bacterium.</title>
        <authorList>
            <person name="Kim S.-J."/>
            <person name="Kim Y.-S."/>
            <person name="Kim K.-H."/>
        </authorList>
    </citation>
    <scope>NUCLEOTIDE SEQUENCE [LARGE SCALE GENOMIC DNA]</scope>
    <source>
        <strain evidence="1 2">RR4-40</strain>
    </source>
</reference>
<protein>
    <submittedName>
        <fullName evidence="1">Phosphoribosylpyrophosphate synthetase</fullName>
    </submittedName>
</protein>
<evidence type="ECO:0000313" key="1">
    <source>
        <dbReference type="EMBL" id="QIE58177.1"/>
    </source>
</evidence>
<evidence type="ECO:0000313" key="2">
    <source>
        <dbReference type="Proteomes" id="UP000505306"/>
    </source>
</evidence>
<dbReference type="RefSeq" id="WP_164678175.1">
    <property type="nucleotide sequence ID" value="NZ_CP049057.1"/>
</dbReference>
<accession>A0A6G6GI32</accession>
<name>A0A6G6GI32_9FLAO</name>
<sequence length="103" mass="11573">MDHGYSSLSVAIAQLQKEGYTEDFNLVEEGIVSKGLKQEWKAGDCEVVRYFRFEGMTDPGDNSILFAIETSDGRKGLLVDNYSAAGTYISEEMRKKLKITHDE</sequence>
<gene>
    <name evidence="1" type="ORF">G5B37_00935</name>
</gene>
<dbReference type="KEGG" id="mgel:G5B37_00935"/>
<organism evidence="1 2">
    <name type="scientific">Rasiella rasia</name>
    <dbReference type="NCBI Taxonomy" id="2744027"/>
    <lineage>
        <taxon>Bacteria</taxon>
        <taxon>Pseudomonadati</taxon>
        <taxon>Bacteroidota</taxon>
        <taxon>Flavobacteriia</taxon>
        <taxon>Flavobacteriales</taxon>
        <taxon>Flavobacteriaceae</taxon>
        <taxon>Rasiella</taxon>
    </lineage>
</organism>
<proteinExistence type="predicted"/>
<dbReference type="EMBL" id="CP049057">
    <property type="protein sequence ID" value="QIE58177.1"/>
    <property type="molecule type" value="Genomic_DNA"/>
</dbReference>
<dbReference type="Proteomes" id="UP000505306">
    <property type="component" value="Chromosome"/>
</dbReference>
<dbReference type="AlphaFoldDB" id="A0A6G6GI32"/>
<keyword evidence="2" id="KW-1185">Reference proteome</keyword>